<evidence type="ECO:0008006" key="4">
    <source>
        <dbReference type="Google" id="ProtNLM"/>
    </source>
</evidence>
<dbReference type="EMBL" id="CP069127">
    <property type="protein sequence ID" value="QRG66280.1"/>
    <property type="molecule type" value="Genomic_DNA"/>
</dbReference>
<feature type="transmembrane region" description="Helical" evidence="1">
    <location>
        <begin position="64"/>
        <end position="83"/>
    </location>
</feature>
<keyword evidence="1" id="KW-0472">Membrane</keyword>
<evidence type="ECO:0000313" key="2">
    <source>
        <dbReference type="EMBL" id="QRG66280.1"/>
    </source>
</evidence>
<dbReference type="RefSeq" id="WP_203353346.1">
    <property type="nucleotide sequence ID" value="NZ_CP069127.1"/>
</dbReference>
<feature type="transmembrane region" description="Helical" evidence="1">
    <location>
        <begin position="90"/>
        <end position="110"/>
    </location>
</feature>
<organism evidence="2 3">
    <name type="scientific">Brevibacillus choshinensis</name>
    <dbReference type="NCBI Taxonomy" id="54911"/>
    <lineage>
        <taxon>Bacteria</taxon>
        <taxon>Bacillati</taxon>
        <taxon>Bacillota</taxon>
        <taxon>Bacilli</taxon>
        <taxon>Bacillales</taxon>
        <taxon>Paenibacillaceae</taxon>
        <taxon>Brevibacillus</taxon>
    </lineage>
</organism>
<feature type="transmembrane region" description="Helical" evidence="1">
    <location>
        <begin position="26"/>
        <end position="44"/>
    </location>
</feature>
<keyword evidence="1" id="KW-1133">Transmembrane helix</keyword>
<dbReference type="Proteomes" id="UP000596248">
    <property type="component" value="Chromosome"/>
</dbReference>
<reference evidence="2 3" key="1">
    <citation type="submission" date="2021-01" db="EMBL/GenBank/DDBJ databases">
        <title>Identification of strong promoters based on the transcriptome of Brevibacillus choshinensis.</title>
        <authorList>
            <person name="Yao D."/>
            <person name="Zhang K."/>
            <person name="Wu J."/>
        </authorList>
    </citation>
    <scope>NUCLEOTIDE SEQUENCE [LARGE SCALE GENOMIC DNA]</scope>
    <source>
        <strain evidence="2 3">HPD31-SP3</strain>
    </source>
</reference>
<name>A0ABX7FMR6_BRECH</name>
<evidence type="ECO:0000256" key="1">
    <source>
        <dbReference type="SAM" id="Phobius"/>
    </source>
</evidence>
<keyword evidence="3" id="KW-1185">Reference proteome</keyword>
<keyword evidence="1" id="KW-0812">Transmembrane</keyword>
<accession>A0ABX7FMR6</accession>
<protein>
    <recommendedName>
        <fullName evidence="4">Permease</fullName>
    </recommendedName>
</protein>
<feature type="transmembrane region" description="Helical" evidence="1">
    <location>
        <begin position="6"/>
        <end position="21"/>
    </location>
</feature>
<sequence length="151" mass="17602">MLVNILFGFLIPWFFGIWLFFKNPKVVLTIAPFSSAISFIVNIWGTYYNFWLFTPLLEPKTASMLPADIGLFPVAACFNIHFIQKKSSNPFLLILMFSIGLTLIETGYFYLEKVSYYNGWNFIWTFFSYLTPALLTYGFFYLLKTKGVLEK</sequence>
<evidence type="ECO:0000313" key="3">
    <source>
        <dbReference type="Proteomes" id="UP000596248"/>
    </source>
</evidence>
<dbReference type="NCBIfam" id="NF041644">
    <property type="entry name" value="CBO0543_fam"/>
    <property type="match status" value="1"/>
</dbReference>
<gene>
    <name evidence="2" type="ORF">JNE38_22450</name>
</gene>
<proteinExistence type="predicted"/>
<dbReference type="InterPro" id="IPR048147">
    <property type="entry name" value="CBO0543-like"/>
</dbReference>
<feature type="transmembrane region" description="Helical" evidence="1">
    <location>
        <begin position="122"/>
        <end position="143"/>
    </location>
</feature>